<proteinExistence type="predicted"/>
<evidence type="ECO:0000256" key="2">
    <source>
        <dbReference type="SAM" id="SignalP"/>
    </source>
</evidence>
<dbReference type="InterPro" id="IPR011990">
    <property type="entry name" value="TPR-like_helical_dom_sf"/>
</dbReference>
<dbReference type="SUPFAM" id="SSF48452">
    <property type="entry name" value="TPR-like"/>
    <property type="match status" value="2"/>
</dbReference>
<evidence type="ECO:0000313" key="3">
    <source>
        <dbReference type="EMBL" id="MFD2255828.1"/>
    </source>
</evidence>
<dbReference type="Pfam" id="PF13174">
    <property type="entry name" value="TPR_6"/>
    <property type="match status" value="1"/>
</dbReference>
<dbReference type="InterPro" id="IPR019734">
    <property type="entry name" value="TPR_rpt"/>
</dbReference>
<dbReference type="SMART" id="SM00028">
    <property type="entry name" value="TPR"/>
    <property type="match status" value="5"/>
</dbReference>
<evidence type="ECO:0000313" key="4">
    <source>
        <dbReference type="Proteomes" id="UP001597375"/>
    </source>
</evidence>
<feature type="repeat" description="TPR" evidence="1">
    <location>
        <begin position="93"/>
        <end position="126"/>
    </location>
</feature>
<feature type="chain" id="PRO_5046361988" evidence="2">
    <location>
        <begin position="23"/>
        <end position="451"/>
    </location>
</feature>
<feature type="signal peptide" evidence="2">
    <location>
        <begin position="1"/>
        <end position="22"/>
    </location>
</feature>
<dbReference type="Proteomes" id="UP001597375">
    <property type="component" value="Unassembled WGS sequence"/>
</dbReference>
<keyword evidence="2" id="KW-0732">Signal</keyword>
<dbReference type="RefSeq" id="WP_386818526.1">
    <property type="nucleotide sequence ID" value="NZ_JBHUIT010000002.1"/>
</dbReference>
<dbReference type="PROSITE" id="PS50005">
    <property type="entry name" value="TPR"/>
    <property type="match status" value="2"/>
</dbReference>
<reference evidence="4" key="1">
    <citation type="journal article" date="2019" name="Int. J. Syst. Evol. Microbiol.">
        <title>The Global Catalogue of Microorganisms (GCM) 10K type strain sequencing project: providing services to taxonomists for standard genome sequencing and annotation.</title>
        <authorList>
            <consortium name="The Broad Institute Genomics Platform"/>
            <consortium name="The Broad Institute Genome Sequencing Center for Infectious Disease"/>
            <person name="Wu L."/>
            <person name="Ma J."/>
        </authorList>
    </citation>
    <scope>NUCLEOTIDE SEQUENCE [LARGE SCALE GENOMIC DNA]</scope>
    <source>
        <strain evidence="4">CGMCC 4.7106</strain>
    </source>
</reference>
<dbReference type="EMBL" id="JBHUIT010000002">
    <property type="protein sequence ID" value="MFD2255828.1"/>
    <property type="molecule type" value="Genomic_DNA"/>
</dbReference>
<feature type="repeat" description="TPR" evidence="1">
    <location>
        <begin position="401"/>
        <end position="434"/>
    </location>
</feature>
<accession>A0ABW5D674</accession>
<organism evidence="3 4">
    <name type="scientific">Luteolibacter algae</name>
    <dbReference type="NCBI Taxonomy" id="454151"/>
    <lineage>
        <taxon>Bacteria</taxon>
        <taxon>Pseudomonadati</taxon>
        <taxon>Verrucomicrobiota</taxon>
        <taxon>Verrucomicrobiia</taxon>
        <taxon>Verrucomicrobiales</taxon>
        <taxon>Verrucomicrobiaceae</taxon>
        <taxon>Luteolibacter</taxon>
    </lineage>
</organism>
<comment type="caution">
    <text evidence="3">The sequence shown here is derived from an EMBL/GenBank/DDBJ whole genome shotgun (WGS) entry which is preliminary data.</text>
</comment>
<protein>
    <submittedName>
        <fullName evidence="3">Tetratricopeptide repeat protein</fullName>
    </submittedName>
</protein>
<keyword evidence="1" id="KW-0802">TPR repeat</keyword>
<dbReference type="Pfam" id="PF13432">
    <property type="entry name" value="TPR_16"/>
    <property type="match status" value="2"/>
</dbReference>
<dbReference type="PROSITE" id="PS50293">
    <property type="entry name" value="TPR_REGION"/>
    <property type="match status" value="1"/>
</dbReference>
<dbReference type="Gene3D" id="1.25.40.10">
    <property type="entry name" value="Tetratricopeptide repeat domain"/>
    <property type="match status" value="3"/>
</dbReference>
<name>A0ABW5D674_9BACT</name>
<gene>
    <name evidence="3" type="ORF">ACFSSA_03985</name>
</gene>
<keyword evidence="4" id="KW-1185">Reference proteome</keyword>
<dbReference type="PANTHER" id="PTHR12558:SF13">
    <property type="entry name" value="CELL DIVISION CYCLE PROTEIN 27 HOMOLOG"/>
    <property type="match status" value="1"/>
</dbReference>
<sequence>MSNHTGLKLAFLSLVLAGFSHAAEPLPLSTSYWNDPTFLKSFNGTYRIEARIEPTLTTEERGLLVEIQELMGDEKRTLSLEKLKSSALTAKSAALTFNLGNLYFETGDTGKAIEAYKNALKAYPSFRRAHHNLALALVRENQLEEALTHLTEAIRLGDSEGNTYGLLGYCRIAREEWASALQAYRLAQITEPDVAEWKAGIAQCLQNLDEKAEAVALLDEVIRQRPTEASYSVLQANILMDLDQPEAAVKALELPYRLKILDPNATLLLAELHLRGDRTEAAEQAVTAAFSDEKMQPAIPSILRLITAASTRSEWNMVKGLLKKAETDAPVRALRLAEAGYLIASGENPASGADLLKKLTEEEPTDGEALIALARYQSTNGQPDSAELLYERATADTTHAYEAHVELVRLHVAQSRYADALKSVDRALELNPTDSLRNYRQSLLKTIAASE</sequence>
<dbReference type="PANTHER" id="PTHR12558">
    <property type="entry name" value="CELL DIVISION CYCLE 16,23,27"/>
    <property type="match status" value="1"/>
</dbReference>
<evidence type="ECO:0000256" key="1">
    <source>
        <dbReference type="PROSITE-ProRule" id="PRU00339"/>
    </source>
</evidence>